<gene>
    <name evidence="2" type="ORF">D7V88_11720</name>
</gene>
<organism evidence="2 3">
    <name type="scientific">Corallococcus terminator</name>
    <dbReference type="NCBI Taxonomy" id="2316733"/>
    <lineage>
        <taxon>Bacteria</taxon>
        <taxon>Pseudomonadati</taxon>
        <taxon>Myxococcota</taxon>
        <taxon>Myxococcia</taxon>
        <taxon>Myxococcales</taxon>
        <taxon>Cystobacterineae</taxon>
        <taxon>Myxococcaceae</taxon>
        <taxon>Corallococcus</taxon>
    </lineage>
</organism>
<dbReference type="EMBL" id="RAVZ01000061">
    <property type="protein sequence ID" value="RKG90051.1"/>
    <property type="molecule type" value="Genomic_DNA"/>
</dbReference>
<feature type="transmembrane region" description="Helical" evidence="1">
    <location>
        <begin position="12"/>
        <end position="31"/>
    </location>
</feature>
<comment type="caution">
    <text evidence="2">The sequence shown here is derived from an EMBL/GenBank/DDBJ whole genome shotgun (WGS) entry which is preliminary data.</text>
</comment>
<evidence type="ECO:0000313" key="3">
    <source>
        <dbReference type="Proteomes" id="UP000268094"/>
    </source>
</evidence>
<proteinExistence type="predicted"/>
<protein>
    <submittedName>
        <fullName evidence="2">Uncharacterized protein</fullName>
    </submittedName>
</protein>
<dbReference type="Proteomes" id="UP000268094">
    <property type="component" value="Unassembled WGS sequence"/>
</dbReference>
<evidence type="ECO:0000313" key="2">
    <source>
        <dbReference type="EMBL" id="RKG90051.1"/>
    </source>
</evidence>
<dbReference type="AlphaFoldDB" id="A0A3A8JHV1"/>
<keyword evidence="3" id="KW-1185">Reference proteome</keyword>
<sequence>MFRGTLAPMSPLIPFFILSPILAGGLAWFTLTRIGKRRNERAKGSLDAVVAKLRGQKVLGAVDLFVQDVSWSGETELSPQNCQVRVVMGGQDASSIPARFEVESAPGAPRPPAAVLAALRELDAQAMAALKAGGWAWQRPRIGFEPAA</sequence>
<name>A0A3A8JHV1_9BACT</name>
<reference evidence="3" key="1">
    <citation type="submission" date="2018-09" db="EMBL/GenBank/DDBJ databases">
        <authorList>
            <person name="Livingstone P.G."/>
            <person name="Whitworth D.E."/>
        </authorList>
    </citation>
    <scope>NUCLEOTIDE SEQUENCE [LARGE SCALE GENOMIC DNA]</scope>
    <source>
        <strain evidence="3">CA054A</strain>
    </source>
</reference>
<evidence type="ECO:0000256" key="1">
    <source>
        <dbReference type="SAM" id="Phobius"/>
    </source>
</evidence>
<keyword evidence="1" id="KW-0472">Membrane</keyword>
<accession>A0A3A8JHV1</accession>
<keyword evidence="1" id="KW-1133">Transmembrane helix</keyword>
<keyword evidence="1" id="KW-0812">Transmembrane</keyword>